<comment type="caution">
    <text evidence="3">The sequence shown here is derived from an EMBL/GenBank/DDBJ whole genome shotgun (WGS) entry which is preliminary data.</text>
</comment>
<name>A0A931IX39_9BURK</name>
<dbReference type="SUPFAM" id="SSF89963">
    <property type="entry name" value="YajQ-like"/>
    <property type="match status" value="2"/>
</dbReference>
<organism evidence="3 4">
    <name type="scientific">Inhella proteolytica</name>
    <dbReference type="NCBI Taxonomy" id="2795029"/>
    <lineage>
        <taxon>Bacteria</taxon>
        <taxon>Pseudomonadati</taxon>
        <taxon>Pseudomonadota</taxon>
        <taxon>Betaproteobacteria</taxon>
        <taxon>Burkholderiales</taxon>
        <taxon>Sphaerotilaceae</taxon>
        <taxon>Inhella</taxon>
    </lineage>
</organism>
<dbReference type="PANTHER" id="PTHR30476:SF0">
    <property type="entry name" value="UPF0234 PROTEIN YAJQ"/>
    <property type="match status" value="1"/>
</dbReference>
<dbReference type="InterPro" id="IPR007551">
    <property type="entry name" value="YajQ/Smlt4090-like"/>
</dbReference>
<comment type="function">
    <text evidence="2">Nucleotide-binding protein.</text>
</comment>
<dbReference type="GO" id="GO:0000166">
    <property type="term" value="F:nucleotide binding"/>
    <property type="evidence" value="ECO:0007669"/>
    <property type="project" value="UniProtKB-UniRule"/>
</dbReference>
<dbReference type="RefSeq" id="WP_198108959.1">
    <property type="nucleotide sequence ID" value="NZ_JAEDAK010000001.1"/>
</dbReference>
<dbReference type="GO" id="GO:0005829">
    <property type="term" value="C:cytosol"/>
    <property type="evidence" value="ECO:0007669"/>
    <property type="project" value="TreeGrafter"/>
</dbReference>
<dbReference type="PANTHER" id="PTHR30476">
    <property type="entry name" value="UPF0234 PROTEIN YAJQ"/>
    <property type="match status" value="1"/>
</dbReference>
<evidence type="ECO:0000256" key="1">
    <source>
        <dbReference type="ARBA" id="ARBA00022741"/>
    </source>
</evidence>
<dbReference type="NCBIfam" id="NF003819">
    <property type="entry name" value="PRK05412.1"/>
    <property type="match status" value="1"/>
</dbReference>
<accession>A0A931IX39</accession>
<dbReference type="Pfam" id="PF04461">
    <property type="entry name" value="YajQ"/>
    <property type="match status" value="1"/>
</dbReference>
<dbReference type="HAMAP" id="MF_00632">
    <property type="entry name" value="UPF0234"/>
    <property type="match status" value="1"/>
</dbReference>
<protein>
    <recommendedName>
        <fullName evidence="2">Nucleotide-binding protein I7X39_00310</fullName>
    </recommendedName>
</protein>
<comment type="similarity">
    <text evidence="2">Belongs to the YajQ family.</text>
</comment>
<dbReference type="AlphaFoldDB" id="A0A931IX39"/>
<dbReference type="InterPro" id="IPR035571">
    <property type="entry name" value="UPF0234-like_C"/>
</dbReference>
<dbReference type="EMBL" id="JAEDAK010000001">
    <property type="protein sequence ID" value="MBH9575334.1"/>
    <property type="molecule type" value="Genomic_DNA"/>
</dbReference>
<dbReference type="CDD" id="cd11740">
    <property type="entry name" value="YajQ_like"/>
    <property type="match status" value="1"/>
</dbReference>
<proteinExistence type="inferred from homology"/>
<evidence type="ECO:0000313" key="4">
    <source>
        <dbReference type="Proteomes" id="UP000613266"/>
    </source>
</evidence>
<keyword evidence="4" id="KW-1185">Reference proteome</keyword>
<dbReference type="Gene3D" id="3.30.70.860">
    <property type="match status" value="1"/>
</dbReference>
<reference evidence="3" key="1">
    <citation type="submission" date="2020-12" db="EMBL/GenBank/DDBJ databases">
        <title>The genome sequence of Inhella sp. 1Y17.</title>
        <authorList>
            <person name="Liu Y."/>
        </authorList>
    </citation>
    <scope>NUCLEOTIDE SEQUENCE</scope>
    <source>
        <strain evidence="3">1Y17</strain>
    </source>
</reference>
<sequence>MPSFDAVLEPNLVEIRNGVDNAAKEVNTRFDFKGTGAQVEQKGKEKDAIIELTADSDFQLEQLEAVLIDKMTKRKVELTYFERDGKIEKLGGDKVRKTWKVRAGIPSDLAKKIVAKIKDSKLKVQAAIQGDAVRITGKDKDVLQTCIALLRKEIDDTPLSFNNFRD</sequence>
<dbReference type="Proteomes" id="UP000613266">
    <property type="component" value="Unassembled WGS sequence"/>
</dbReference>
<keyword evidence="1 2" id="KW-0547">Nucleotide-binding</keyword>
<gene>
    <name evidence="3" type="ORF">I7X39_00310</name>
</gene>
<dbReference type="InterPro" id="IPR036183">
    <property type="entry name" value="YajQ-like_sf"/>
</dbReference>
<evidence type="ECO:0000256" key="2">
    <source>
        <dbReference type="HAMAP-Rule" id="MF_00632"/>
    </source>
</evidence>
<evidence type="ECO:0000313" key="3">
    <source>
        <dbReference type="EMBL" id="MBH9575334.1"/>
    </source>
</evidence>